<proteinExistence type="predicted"/>
<accession>A0ABS1T686</accession>
<reference evidence="5 6" key="1">
    <citation type="submission" date="2021-01" db="EMBL/GenBank/DDBJ databases">
        <title>Genome public.</title>
        <authorList>
            <person name="Liu C."/>
            <person name="Sun Q."/>
        </authorList>
    </citation>
    <scope>NUCLEOTIDE SEQUENCE [LARGE SCALE GENOMIC DNA]</scope>
    <source>
        <strain evidence="5 6">YIM B02515</strain>
    </source>
</reference>
<dbReference type="PANTHER" id="PTHR32089">
    <property type="entry name" value="METHYL-ACCEPTING CHEMOTAXIS PROTEIN MCPB"/>
    <property type="match status" value="1"/>
</dbReference>
<dbReference type="RefSeq" id="WP_202746815.1">
    <property type="nucleotide sequence ID" value="NZ_JAESWC010000001.1"/>
</dbReference>
<feature type="region of interest" description="Disordered" evidence="3">
    <location>
        <begin position="266"/>
        <end position="297"/>
    </location>
</feature>
<dbReference type="Proteomes" id="UP000632377">
    <property type="component" value="Unassembled WGS sequence"/>
</dbReference>
<evidence type="ECO:0000313" key="5">
    <source>
        <dbReference type="EMBL" id="MBL4934161.1"/>
    </source>
</evidence>
<evidence type="ECO:0000259" key="4">
    <source>
        <dbReference type="PROSITE" id="PS50111"/>
    </source>
</evidence>
<evidence type="ECO:0000256" key="3">
    <source>
        <dbReference type="SAM" id="MobiDB-lite"/>
    </source>
</evidence>
<name>A0ABS1T686_9CLOT</name>
<comment type="caution">
    <text evidence="5">The sequence shown here is derived from an EMBL/GenBank/DDBJ whole genome shotgun (WGS) entry which is preliminary data.</text>
</comment>
<dbReference type="SMART" id="SM00283">
    <property type="entry name" value="MA"/>
    <property type="match status" value="1"/>
</dbReference>
<gene>
    <name evidence="5" type="ORF">JK636_00150</name>
</gene>
<feature type="domain" description="Methyl-accepting transducer" evidence="4">
    <location>
        <begin position="29"/>
        <end position="279"/>
    </location>
</feature>
<keyword evidence="6" id="KW-1185">Reference proteome</keyword>
<dbReference type="PANTHER" id="PTHR32089:SF112">
    <property type="entry name" value="LYSOZYME-LIKE PROTEIN-RELATED"/>
    <property type="match status" value="1"/>
</dbReference>
<dbReference type="Pfam" id="PF00015">
    <property type="entry name" value="MCPsignal"/>
    <property type="match status" value="1"/>
</dbReference>
<feature type="compositionally biased region" description="Low complexity" evidence="3">
    <location>
        <begin position="266"/>
        <end position="296"/>
    </location>
</feature>
<sequence>MLLKVSGMIKGIQANTTQLEEQSGTLSKVSLELSKTSYEVSGAIGEVANGATEQAADLVNISGIIQDFGNDLDKISKLVVNVYGNSKLISSKAANSNSELKALVDSIKNIEQSFEGVSAKIGKLGSNINQIQQITSAIKSIADQTNLLALNAAIEAARAGEAGRGFSVVADEIRKLAEQSKVSSENINRIISEITSEANDVITTTDAVTTELKDQSSIIEGSITSFRDIVSSMEEIIPQIEQINGATKQIDEKKEDIIKRVEAASAVAEETSASSEEISASAEEMNSSAEEVSNSSKLLNDVSQKISAQLNRFKV</sequence>
<evidence type="ECO:0000313" key="6">
    <source>
        <dbReference type="Proteomes" id="UP000632377"/>
    </source>
</evidence>
<keyword evidence="1 2" id="KW-0807">Transducer</keyword>
<dbReference type="SUPFAM" id="SSF58104">
    <property type="entry name" value="Methyl-accepting chemotaxis protein (MCP) signaling domain"/>
    <property type="match status" value="1"/>
</dbReference>
<dbReference type="EMBL" id="JAESWC010000001">
    <property type="protein sequence ID" value="MBL4934161.1"/>
    <property type="molecule type" value="Genomic_DNA"/>
</dbReference>
<evidence type="ECO:0000256" key="1">
    <source>
        <dbReference type="ARBA" id="ARBA00023224"/>
    </source>
</evidence>
<organism evidence="5 6">
    <name type="scientific">Clostridium rhizosphaerae</name>
    <dbReference type="NCBI Taxonomy" id="2803861"/>
    <lineage>
        <taxon>Bacteria</taxon>
        <taxon>Bacillati</taxon>
        <taxon>Bacillota</taxon>
        <taxon>Clostridia</taxon>
        <taxon>Eubacteriales</taxon>
        <taxon>Clostridiaceae</taxon>
        <taxon>Clostridium</taxon>
    </lineage>
</organism>
<dbReference type="InterPro" id="IPR004089">
    <property type="entry name" value="MCPsignal_dom"/>
</dbReference>
<protein>
    <recommendedName>
        <fullName evidence="4">Methyl-accepting transducer domain-containing protein</fullName>
    </recommendedName>
</protein>
<evidence type="ECO:0000256" key="2">
    <source>
        <dbReference type="PROSITE-ProRule" id="PRU00284"/>
    </source>
</evidence>
<dbReference type="PROSITE" id="PS50111">
    <property type="entry name" value="CHEMOTAXIS_TRANSDUC_2"/>
    <property type="match status" value="1"/>
</dbReference>
<dbReference type="Gene3D" id="1.10.287.950">
    <property type="entry name" value="Methyl-accepting chemotaxis protein"/>
    <property type="match status" value="1"/>
</dbReference>